<dbReference type="Proteomes" id="UP000001449">
    <property type="component" value="Chromosome 18"/>
</dbReference>
<dbReference type="AlphaFoldDB" id="B5YLQ1"/>
<dbReference type="InterPro" id="IPR016177">
    <property type="entry name" value="DNA-bd_dom_sf"/>
</dbReference>
<organism evidence="2 3">
    <name type="scientific">Thalassiosira pseudonana</name>
    <name type="common">Marine diatom</name>
    <name type="synonym">Cyclotella nana</name>
    <dbReference type="NCBI Taxonomy" id="35128"/>
    <lineage>
        <taxon>Eukaryota</taxon>
        <taxon>Sar</taxon>
        <taxon>Stramenopiles</taxon>
        <taxon>Ochrophyta</taxon>
        <taxon>Bacillariophyta</taxon>
        <taxon>Coscinodiscophyceae</taxon>
        <taxon>Thalassiosirophycidae</taxon>
        <taxon>Thalassiosirales</taxon>
        <taxon>Thalassiosiraceae</taxon>
        <taxon>Thalassiosira</taxon>
    </lineage>
</organism>
<keyword evidence="1" id="KW-0175">Coiled coil</keyword>
<evidence type="ECO:0000256" key="1">
    <source>
        <dbReference type="SAM" id="Coils"/>
    </source>
</evidence>
<dbReference type="EMBL" id="CP001159">
    <property type="protein sequence ID" value="ACI64271.1"/>
    <property type="molecule type" value="Genomic_DNA"/>
</dbReference>
<keyword evidence="3" id="KW-1185">Reference proteome</keyword>
<dbReference type="KEGG" id="tps:THAPS_10858"/>
<evidence type="ECO:0000313" key="3">
    <source>
        <dbReference type="Proteomes" id="UP000001449"/>
    </source>
</evidence>
<dbReference type="SUPFAM" id="SSF54171">
    <property type="entry name" value="DNA-binding domain"/>
    <property type="match status" value="1"/>
</dbReference>
<proteinExistence type="predicted"/>
<dbReference type="RefSeq" id="XP_002295554.1">
    <property type="nucleotide sequence ID" value="XM_002295518.1"/>
</dbReference>
<feature type="coiled-coil region" evidence="1">
    <location>
        <begin position="73"/>
        <end position="197"/>
    </location>
</feature>
<dbReference type="GO" id="GO:0003677">
    <property type="term" value="F:DNA binding"/>
    <property type="evidence" value="ECO:0007669"/>
    <property type="project" value="InterPro"/>
</dbReference>
<evidence type="ECO:0008006" key="4">
    <source>
        <dbReference type="Google" id="ProtNLM"/>
    </source>
</evidence>
<accession>B5YLQ1</accession>
<sequence length="294" mass="34704">MSNISTCRTSYGTVEEQTTKVTQLLDGLEERVESLFEESVPLKLKGAIERAFVDVRFKYYGSDATIKERVRGLEEKREEKRKADLAIKEAKRLKRMRVQEEKQKAELAVKEEKRQKRKRAQEEKWKAELEKAELAIKEAKRLKRMRVQEEKQKAELAVKEERQKGKRAQEEKWKAEREKWKAERAIKEAQRMRALEEKWISTEEECLKRIATGHRNTSSAGNDFPSGWIVKTYLSASREWVGRSTRYWFSPGRNIRFRTKKHVMTFIDILKESSVEGDEDKAAEVYKARGHKFC</sequence>
<dbReference type="InParanoid" id="B5YLQ1"/>
<dbReference type="PaxDb" id="35128-Thaps10858"/>
<protein>
    <recommendedName>
        <fullName evidence="4">MBD domain-containing protein</fullName>
    </recommendedName>
</protein>
<reference evidence="2 3" key="1">
    <citation type="journal article" date="2004" name="Science">
        <title>The genome of the diatom Thalassiosira pseudonana: ecology, evolution, and metabolism.</title>
        <authorList>
            <person name="Armbrust E.V."/>
            <person name="Berges J.A."/>
            <person name="Bowler C."/>
            <person name="Green B.R."/>
            <person name="Martinez D."/>
            <person name="Putnam N.H."/>
            <person name="Zhou S."/>
            <person name="Allen A.E."/>
            <person name="Apt K.E."/>
            <person name="Bechner M."/>
            <person name="Brzezinski M.A."/>
            <person name="Chaal B.K."/>
            <person name="Chiovitti A."/>
            <person name="Davis A.K."/>
            <person name="Demarest M.S."/>
            <person name="Detter J.C."/>
            <person name="Glavina T."/>
            <person name="Goodstein D."/>
            <person name="Hadi M.Z."/>
            <person name="Hellsten U."/>
            <person name="Hildebrand M."/>
            <person name="Jenkins B.D."/>
            <person name="Jurka J."/>
            <person name="Kapitonov V.V."/>
            <person name="Kroger N."/>
            <person name="Lau W.W."/>
            <person name="Lane T.W."/>
            <person name="Larimer F.W."/>
            <person name="Lippmeier J.C."/>
            <person name="Lucas S."/>
            <person name="Medina M."/>
            <person name="Montsant A."/>
            <person name="Obornik M."/>
            <person name="Parker M.S."/>
            <person name="Palenik B."/>
            <person name="Pazour G.J."/>
            <person name="Richardson P.M."/>
            <person name="Rynearson T.A."/>
            <person name="Saito M.A."/>
            <person name="Schwartz D.C."/>
            <person name="Thamatrakoln K."/>
            <person name="Valentin K."/>
            <person name="Vardi A."/>
            <person name="Wilkerson F.P."/>
            <person name="Rokhsar D.S."/>
        </authorList>
    </citation>
    <scope>NUCLEOTIDE SEQUENCE [LARGE SCALE GENOMIC DNA]</scope>
    <source>
        <strain evidence="2 3">CCMP1335</strain>
    </source>
</reference>
<evidence type="ECO:0000313" key="2">
    <source>
        <dbReference type="EMBL" id="ACI64271.1"/>
    </source>
</evidence>
<dbReference type="GeneID" id="7442963"/>
<gene>
    <name evidence="2" type="ORF">THAPS_10858</name>
</gene>
<name>B5YLQ1_THAPS</name>
<reference evidence="2 3" key="2">
    <citation type="journal article" date="2008" name="Nature">
        <title>The Phaeodactylum genome reveals the evolutionary history of diatom genomes.</title>
        <authorList>
            <person name="Bowler C."/>
            <person name="Allen A.E."/>
            <person name="Badger J.H."/>
            <person name="Grimwood J."/>
            <person name="Jabbari K."/>
            <person name="Kuo A."/>
            <person name="Maheswari U."/>
            <person name="Martens C."/>
            <person name="Maumus F."/>
            <person name="Otillar R.P."/>
            <person name="Rayko E."/>
            <person name="Salamov A."/>
            <person name="Vandepoele K."/>
            <person name="Beszteri B."/>
            <person name="Gruber A."/>
            <person name="Heijde M."/>
            <person name="Katinka M."/>
            <person name="Mock T."/>
            <person name="Valentin K."/>
            <person name="Verret F."/>
            <person name="Berges J.A."/>
            <person name="Brownlee C."/>
            <person name="Cadoret J.P."/>
            <person name="Chiovitti A."/>
            <person name="Choi C.J."/>
            <person name="Coesel S."/>
            <person name="De Martino A."/>
            <person name="Detter J.C."/>
            <person name="Durkin C."/>
            <person name="Falciatore A."/>
            <person name="Fournet J."/>
            <person name="Haruta M."/>
            <person name="Huysman M.J."/>
            <person name="Jenkins B.D."/>
            <person name="Jiroutova K."/>
            <person name="Jorgensen R.E."/>
            <person name="Joubert Y."/>
            <person name="Kaplan A."/>
            <person name="Kroger N."/>
            <person name="Kroth P.G."/>
            <person name="La Roche J."/>
            <person name="Lindquist E."/>
            <person name="Lommer M."/>
            <person name="Martin-Jezequel V."/>
            <person name="Lopez P.J."/>
            <person name="Lucas S."/>
            <person name="Mangogna M."/>
            <person name="McGinnis K."/>
            <person name="Medlin L.K."/>
            <person name="Montsant A."/>
            <person name="Oudot-Le Secq M.P."/>
            <person name="Napoli C."/>
            <person name="Obornik M."/>
            <person name="Parker M.S."/>
            <person name="Petit J.L."/>
            <person name="Porcel B.M."/>
            <person name="Poulsen N."/>
            <person name="Robison M."/>
            <person name="Rychlewski L."/>
            <person name="Rynearson T.A."/>
            <person name="Schmutz J."/>
            <person name="Shapiro H."/>
            <person name="Siaut M."/>
            <person name="Stanley M."/>
            <person name="Sussman M.R."/>
            <person name="Taylor A.R."/>
            <person name="Vardi A."/>
            <person name="von Dassow P."/>
            <person name="Vyverman W."/>
            <person name="Willis A."/>
            <person name="Wyrwicz L.S."/>
            <person name="Rokhsar D.S."/>
            <person name="Weissenbach J."/>
            <person name="Armbrust E.V."/>
            <person name="Green B.R."/>
            <person name="Van de Peer Y."/>
            <person name="Grigoriev I.V."/>
        </authorList>
    </citation>
    <scope>NUCLEOTIDE SEQUENCE [LARGE SCALE GENOMIC DNA]</scope>
    <source>
        <strain evidence="2 3">CCMP1335</strain>
    </source>
</reference>
<dbReference type="HOGENOM" id="CLU_948295_0_0_1"/>